<name>A0A1I1DAJ4_BREAD</name>
<organism evidence="1 2">
    <name type="scientific">Brevinema andersonii</name>
    <dbReference type="NCBI Taxonomy" id="34097"/>
    <lineage>
        <taxon>Bacteria</taxon>
        <taxon>Pseudomonadati</taxon>
        <taxon>Spirochaetota</taxon>
        <taxon>Spirochaetia</taxon>
        <taxon>Brevinematales</taxon>
        <taxon>Brevinemataceae</taxon>
        <taxon>Brevinema</taxon>
    </lineage>
</organism>
<keyword evidence="2" id="KW-1185">Reference proteome</keyword>
<accession>A0A1I1DAJ4</accession>
<dbReference type="Proteomes" id="UP000240042">
    <property type="component" value="Unassembled WGS sequence"/>
</dbReference>
<evidence type="ECO:0008006" key="3">
    <source>
        <dbReference type="Google" id="ProtNLM"/>
    </source>
</evidence>
<reference evidence="2" key="1">
    <citation type="submission" date="2016-10" db="EMBL/GenBank/DDBJ databases">
        <authorList>
            <person name="Varghese N."/>
            <person name="Submissions S."/>
        </authorList>
    </citation>
    <scope>NUCLEOTIDE SEQUENCE [LARGE SCALE GENOMIC DNA]</scope>
    <source>
        <strain evidence="2">ATCC 43811</strain>
    </source>
</reference>
<dbReference type="AlphaFoldDB" id="A0A1I1DAJ4"/>
<dbReference type="EMBL" id="FOKY01000001">
    <property type="protein sequence ID" value="SFB71356.1"/>
    <property type="molecule type" value="Genomic_DNA"/>
</dbReference>
<sequence length="108" mass="12533">MDEQKLREIRDAEQMARNILATVDEESQTIIRNAHNEVNKLMDETKTYVRKEEDRILVEYSKKGTEQAETILSMLKTDLMHVDKKADVGEKEAIAFVLSEMKVSYGNR</sequence>
<dbReference type="RefSeq" id="WP_092317967.1">
    <property type="nucleotide sequence ID" value="NZ_FOKY01000001.1"/>
</dbReference>
<evidence type="ECO:0000313" key="1">
    <source>
        <dbReference type="EMBL" id="SFB71356.1"/>
    </source>
</evidence>
<dbReference type="Gene3D" id="1.20.5.2950">
    <property type="match status" value="1"/>
</dbReference>
<protein>
    <recommendedName>
        <fullName evidence="3">V/A-type H+-transporting ATPase subunit G/H</fullName>
    </recommendedName>
</protein>
<gene>
    <name evidence="1" type="ORF">SAMN02745150_00420</name>
</gene>
<proteinExistence type="predicted"/>
<evidence type="ECO:0000313" key="2">
    <source>
        <dbReference type="Proteomes" id="UP000240042"/>
    </source>
</evidence>
<dbReference type="STRING" id="34097.SAMN02745150_00420"/>